<proteinExistence type="predicted"/>
<evidence type="ECO:0000256" key="2">
    <source>
        <dbReference type="ARBA" id="ARBA00022679"/>
    </source>
</evidence>
<evidence type="ECO:0000256" key="3">
    <source>
        <dbReference type="ARBA" id="ARBA00022691"/>
    </source>
</evidence>
<dbReference type="SUPFAM" id="SSF53335">
    <property type="entry name" value="S-adenosyl-L-methionine-dependent methyltransferases"/>
    <property type="match status" value="1"/>
</dbReference>
<dbReference type="PANTHER" id="PTHR30481:SF4">
    <property type="entry name" value="SITE-SPECIFIC DNA-METHYLTRANSFERASE (ADENINE-SPECIFIC)"/>
    <property type="match status" value="1"/>
</dbReference>
<dbReference type="GO" id="GO:0032259">
    <property type="term" value="P:methylation"/>
    <property type="evidence" value="ECO:0007669"/>
    <property type="project" value="UniProtKB-KW"/>
</dbReference>
<dbReference type="EMBL" id="JBHRSP010000001">
    <property type="protein sequence ID" value="MFC3071525.1"/>
    <property type="molecule type" value="Genomic_DNA"/>
</dbReference>
<dbReference type="PANTHER" id="PTHR30481">
    <property type="entry name" value="DNA ADENINE METHYLASE"/>
    <property type="match status" value="1"/>
</dbReference>
<dbReference type="RefSeq" id="WP_257316048.1">
    <property type="nucleotide sequence ID" value="NZ_JANFDG010000016.1"/>
</dbReference>
<evidence type="ECO:0000256" key="1">
    <source>
        <dbReference type="ARBA" id="ARBA00022603"/>
    </source>
</evidence>
<dbReference type="PRINTS" id="PR00505">
    <property type="entry name" value="D12N6MTFRASE"/>
</dbReference>
<organism evidence="4 5">
    <name type="scientific">Shinella pollutisoli</name>
    <dbReference type="NCBI Taxonomy" id="2250594"/>
    <lineage>
        <taxon>Bacteria</taxon>
        <taxon>Pseudomonadati</taxon>
        <taxon>Pseudomonadota</taxon>
        <taxon>Alphaproteobacteria</taxon>
        <taxon>Hyphomicrobiales</taxon>
        <taxon>Rhizobiaceae</taxon>
        <taxon>Shinella</taxon>
    </lineage>
</organism>
<keyword evidence="1 4" id="KW-0489">Methyltransferase</keyword>
<name>A0ABV7DB59_9HYPH</name>
<accession>A0ABV7DB59</accession>
<keyword evidence="2" id="KW-0808">Transferase</keyword>
<evidence type="ECO:0000313" key="5">
    <source>
        <dbReference type="Proteomes" id="UP001595377"/>
    </source>
</evidence>
<dbReference type="Gene3D" id="3.40.50.150">
    <property type="entry name" value="Vaccinia Virus protein VP39"/>
    <property type="match status" value="2"/>
</dbReference>
<dbReference type="Pfam" id="PF02086">
    <property type="entry name" value="MethyltransfD12"/>
    <property type="match status" value="1"/>
</dbReference>
<dbReference type="InterPro" id="IPR012327">
    <property type="entry name" value="MeTrfase_D12"/>
</dbReference>
<dbReference type="InterPro" id="IPR012263">
    <property type="entry name" value="M_m6A_EcoRV"/>
</dbReference>
<sequence length="290" mass="33093">MSPTLPPLRWHGGKWLLAPWIISHFPRHRIYVEPFGGGASVLLRKTRAYAEVYNDLDEQVVTLFRVLQDSGATERLVAALEITPFARSEYEIAWDEADEPIEIARRLIIRSFMGFGSHAHADMSAGHKTTGFRANSNRSGSTPAHDWARYPFRIAGVVERMRGVVIERRPAIHVLRTHDSPETLHYVDPPYLPETRGRKNIYDAKHQYRHELTVAEHEELLSVLRDLTGMVVLSGYPADLYDDTLRDWTRVERQALADGARPRIEVLWINPVCAERLDREQSPLLFGGVA</sequence>
<dbReference type="InterPro" id="IPR029063">
    <property type="entry name" value="SAM-dependent_MTases_sf"/>
</dbReference>
<evidence type="ECO:0000313" key="4">
    <source>
        <dbReference type="EMBL" id="MFC3071525.1"/>
    </source>
</evidence>
<protein>
    <submittedName>
        <fullName evidence="4">DNA adenine methylase</fullName>
    </submittedName>
</protein>
<dbReference type="PIRSF" id="PIRSF000398">
    <property type="entry name" value="M_m6A_EcoRV"/>
    <property type="match status" value="1"/>
</dbReference>
<dbReference type="GO" id="GO:0008168">
    <property type="term" value="F:methyltransferase activity"/>
    <property type="evidence" value="ECO:0007669"/>
    <property type="project" value="UniProtKB-KW"/>
</dbReference>
<reference evidence="5" key="1">
    <citation type="journal article" date="2019" name="Int. J. Syst. Evol. Microbiol.">
        <title>The Global Catalogue of Microorganisms (GCM) 10K type strain sequencing project: providing services to taxonomists for standard genome sequencing and annotation.</title>
        <authorList>
            <consortium name="The Broad Institute Genomics Platform"/>
            <consortium name="The Broad Institute Genome Sequencing Center for Infectious Disease"/>
            <person name="Wu L."/>
            <person name="Ma J."/>
        </authorList>
    </citation>
    <scope>NUCLEOTIDE SEQUENCE [LARGE SCALE GENOMIC DNA]</scope>
    <source>
        <strain evidence="5">KCTC 52677</strain>
    </source>
</reference>
<dbReference type="Proteomes" id="UP001595377">
    <property type="component" value="Unassembled WGS sequence"/>
</dbReference>
<comment type="caution">
    <text evidence="4">The sequence shown here is derived from an EMBL/GenBank/DDBJ whole genome shotgun (WGS) entry which is preliminary data.</text>
</comment>
<keyword evidence="5" id="KW-1185">Reference proteome</keyword>
<gene>
    <name evidence="4" type="ORF">ACFOHH_00225</name>
</gene>
<keyword evidence="3" id="KW-0949">S-adenosyl-L-methionine</keyword>